<accession>A0A7R8ZRB6</accession>
<reference evidence="1" key="1">
    <citation type="submission" date="2020-11" db="EMBL/GenBank/DDBJ databases">
        <authorList>
            <person name="Tran Van P."/>
        </authorList>
    </citation>
    <scope>NUCLEOTIDE SEQUENCE</scope>
</reference>
<protein>
    <submittedName>
        <fullName evidence="1">Uncharacterized protein</fullName>
    </submittedName>
</protein>
<gene>
    <name evidence="1" type="ORF">CTOB1V02_LOCUS12029</name>
</gene>
<dbReference type="AlphaFoldDB" id="A0A7R8ZRB6"/>
<sequence>MCSSVYHDGLRMKNTIYFLIFLSCGARVKLDDSAESADPNCWRSTDFLNPDSDCVGSDTHGFLGYADYNCSYKAGCTNPNYRLNTCACGGQQAGSRCEISVGNDPIDSRSFPQNEHGNLYYGTNHCPNETFSLQPTQNGNQVYSIDFAWLGNRGPTPPSQLKMEATKLYCNGSKTNEQLEIPSNFDWNHLEPRSTQTMRYLCHGYSSCTYPYTWNLDAEKCDEDWWLIFRFRILPLSTFEECPIPDSHMLQDRTRGSDCFWVGGNITAKFYQIQGNAQELQTFTVDNATTIYLRESCQRNGGDVIINVKNEAQMEDDIKFLYKEFKDKGTLPDGTEGTDFGVLAFVQAKYYTTTGSTARFSTKGSTDSCIPLDLGPDICNWIVLNLTPLKK</sequence>
<organism evidence="1">
    <name type="scientific">Cyprideis torosa</name>
    <dbReference type="NCBI Taxonomy" id="163714"/>
    <lineage>
        <taxon>Eukaryota</taxon>
        <taxon>Metazoa</taxon>
        <taxon>Ecdysozoa</taxon>
        <taxon>Arthropoda</taxon>
        <taxon>Crustacea</taxon>
        <taxon>Oligostraca</taxon>
        <taxon>Ostracoda</taxon>
        <taxon>Podocopa</taxon>
        <taxon>Podocopida</taxon>
        <taxon>Cytherocopina</taxon>
        <taxon>Cytheroidea</taxon>
        <taxon>Cytherideidae</taxon>
        <taxon>Cyprideis</taxon>
    </lineage>
</organism>
<name>A0A7R8ZRB6_9CRUS</name>
<proteinExistence type="predicted"/>
<evidence type="ECO:0000313" key="1">
    <source>
        <dbReference type="EMBL" id="CAD7234212.1"/>
    </source>
</evidence>
<dbReference type="EMBL" id="OB668058">
    <property type="protein sequence ID" value="CAD7234212.1"/>
    <property type="molecule type" value="Genomic_DNA"/>
</dbReference>